<keyword evidence="1" id="KW-0812">Transmembrane</keyword>
<evidence type="ECO:0000313" key="3">
    <source>
        <dbReference type="Proteomes" id="UP000198615"/>
    </source>
</evidence>
<feature type="transmembrane region" description="Helical" evidence="1">
    <location>
        <begin position="155"/>
        <end position="176"/>
    </location>
</feature>
<evidence type="ECO:0000313" key="2">
    <source>
        <dbReference type="EMBL" id="SDG62157.1"/>
    </source>
</evidence>
<reference evidence="2 3" key="1">
    <citation type="submission" date="2016-10" db="EMBL/GenBank/DDBJ databases">
        <authorList>
            <person name="Varghese N."/>
            <person name="Submissions S."/>
        </authorList>
    </citation>
    <scope>NUCLEOTIDE SEQUENCE [LARGE SCALE GENOMIC DNA]</scope>
    <source>
        <strain evidence="2 3">DSM 18839</strain>
    </source>
</reference>
<dbReference type="InterPro" id="IPR038637">
    <property type="entry name" value="NPCBM_sf"/>
</dbReference>
<accession>A0A8G2BNR2</accession>
<gene>
    <name evidence="2" type="ORF">SAMN05660686_05048</name>
</gene>
<keyword evidence="1" id="KW-0472">Membrane</keyword>
<dbReference type="Proteomes" id="UP000198615">
    <property type="component" value="Unassembled WGS sequence"/>
</dbReference>
<feature type="transmembrane region" description="Helical" evidence="1">
    <location>
        <begin position="183"/>
        <end position="200"/>
    </location>
</feature>
<dbReference type="EMBL" id="FNBW01000040">
    <property type="protein sequence ID" value="SDG62157.1"/>
    <property type="molecule type" value="Genomic_DNA"/>
</dbReference>
<feature type="transmembrane region" description="Helical" evidence="1">
    <location>
        <begin position="86"/>
        <end position="119"/>
    </location>
</feature>
<keyword evidence="2" id="KW-0328">Glycosyltransferase</keyword>
<keyword evidence="1" id="KW-1133">Transmembrane helix</keyword>
<feature type="transmembrane region" description="Helical" evidence="1">
    <location>
        <begin position="243"/>
        <end position="263"/>
    </location>
</feature>
<sequence length="665" mass="72439">MMLLSGRGKNLTLSSVVLVGLFALSLIWSFAVFVVWIDIPVLDSFGFRQAQTAISAFYMLKDGIALDYQTPVLGQPWSIPFEFPSYQILTALVASLGISVDIAGRVVSYGFFVACLLPLRSILLSLGFRQEAFHIVATLFLSSSLYVFWSRTVMIESAALFFCVLWLMLVLRYIFAEMSSARSMAWTVVGALVAGTLGVLTKATTFPAFCVVGCLFALLQLWRKFAGRKERGSVDWLRAITPFGMTLAMCLIPIALGTLWVGYTDAIKSLNPYGALLTSQALAGWNFGTLEQRVSEAFWGTVVGRTLPEALGYGVWLAPLVVVAAMIVGRVSAPIIIFMLGFLTPLVVFTNLHAVHNYYQYANGVFLILALGSAIAALAQDYSRPLAAGLGVIFVAGNVTLFWSDYLPLLRVDWQQNETIQIAQKVQDHTPPDSGLVLIGADWSSEIPYYSQRRMLALAAWFPADTVARSLEAPQSALGESAFAGVVACGGPERYPEPLRTTIERFLFGRSVVAEAGTCRLLTADRPMADHPIPPPSVTRILAGATAERAEFAPTVMEEGVFAHAPARLVAKVQGPRSLEGTFGYVDAAWQTGNPVPVIFSISLRNAEAETLLFKRELNPARSADDRGPQAFSIDVPEGEATLVFETETSSGDNAWAWTYWGNAR</sequence>
<organism evidence="2 3">
    <name type="scientific">Thalassobaculum litoreum DSM 18839</name>
    <dbReference type="NCBI Taxonomy" id="1123362"/>
    <lineage>
        <taxon>Bacteria</taxon>
        <taxon>Pseudomonadati</taxon>
        <taxon>Pseudomonadota</taxon>
        <taxon>Alphaproteobacteria</taxon>
        <taxon>Rhodospirillales</taxon>
        <taxon>Thalassobaculaceae</taxon>
        <taxon>Thalassobaculum</taxon>
    </lineage>
</organism>
<comment type="caution">
    <text evidence="2">The sequence shown here is derived from an EMBL/GenBank/DDBJ whole genome shotgun (WGS) entry which is preliminary data.</text>
</comment>
<name>A0A8G2BNR2_9PROT</name>
<dbReference type="GO" id="GO:0016757">
    <property type="term" value="F:glycosyltransferase activity"/>
    <property type="evidence" value="ECO:0007669"/>
    <property type="project" value="UniProtKB-KW"/>
</dbReference>
<keyword evidence="2" id="KW-0808">Transferase</keyword>
<feature type="transmembrane region" description="Helical" evidence="1">
    <location>
        <begin position="12"/>
        <end position="37"/>
    </location>
</feature>
<proteinExistence type="predicted"/>
<feature type="transmembrane region" description="Helical" evidence="1">
    <location>
        <begin position="131"/>
        <end position="149"/>
    </location>
</feature>
<feature type="transmembrane region" description="Helical" evidence="1">
    <location>
        <begin position="386"/>
        <end position="403"/>
    </location>
</feature>
<protein>
    <submittedName>
        <fullName evidence="2">Dolichyl-phosphate-mannose-protein mannosyltransferase</fullName>
    </submittedName>
</protein>
<dbReference type="Gene3D" id="2.60.120.1060">
    <property type="entry name" value="NPCBM/NEW2 domain"/>
    <property type="match status" value="1"/>
</dbReference>
<evidence type="ECO:0000256" key="1">
    <source>
        <dbReference type="SAM" id="Phobius"/>
    </source>
</evidence>
<dbReference type="RefSeq" id="WP_175474392.1">
    <property type="nucleotide sequence ID" value="NZ_FNBW01000040.1"/>
</dbReference>
<feature type="transmembrane region" description="Helical" evidence="1">
    <location>
        <begin position="361"/>
        <end position="379"/>
    </location>
</feature>
<keyword evidence="3" id="KW-1185">Reference proteome</keyword>
<dbReference type="AlphaFoldDB" id="A0A8G2BNR2"/>